<dbReference type="Proteomes" id="UP001232148">
    <property type="component" value="Unassembled WGS sequence"/>
</dbReference>
<name>A0AAD9H1J9_9PEZI</name>
<keyword evidence="2" id="KW-1185">Reference proteome</keyword>
<sequence>MSSTTSTQPSPFRVETVQTDSSTIRHVFFHCITIPSSVCNCLMVIHGVLNRKTPPVSSSSHYPSPYQLNARPFFHQPA</sequence>
<organism evidence="1 2">
    <name type="scientific">Colletotrichum zoysiae</name>
    <dbReference type="NCBI Taxonomy" id="1216348"/>
    <lineage>
        <taxon>Eukaryota</taxon>
        <taxon>Fungi</taxon>
        <taxon>Dikarya</taxon>
        <taxon>Ascomycota</taxon>
        <taxon>Pezizomycotina</taxon>
        <taxon>Sordariomycetes</taxon>
        <taxon>Hypocreomycetidae</taxon>
        <taxon>Glomerellales</taxon>
        <taxon>Glomerellaceae</taxon>
        <taxon>Colletotrichum</taxon>
        <taxon>Colletotrichum graminicola species complex</taxon>
    </lineage>
</organism>
<accession>A0AAD9H1J9</accession>
<comment type="caution">
    <text evidence="1">The sequence shown here is derived from an EMBL/GenBank/DDBJ whole genome shotgun (WGS) entry which is preliminary data.</text>
</comment>
<reference evidence="1" key="1">
    <citation type="submission" date="2021-06" db="EMBL/GenBank/DDBJ databases">
        <title>Comparative genomics, transcriptomics and evolutionary studies reveal genomic signatures of adaptation to plant cell wall in hemibiotrophic fungi.</title>
        <authorList>
            <consortium name="DOE Joint Genome Institute"/>
            <person name="Baroncelli R."/>
            <person name="Diaz J.F."/>
            <person name="Benocci T."/>
            <person name="Peng M."/>
            <person name="Battaglia E."/>
            <person name="Haridas S."/>
            <person name="Andreopoulos W."/>
            <person name="Labutti K."/>
            <person name="Pangilinan J."/>
            <person name="Floch G.L."/>
            <person name="Makela M.R."/>
            <person name="Henrissat B."/>
            <person name="Grigoriev I.V."/>
            <person name="Crouch J.A."/>
            <person name="De Vries R.P."/>
            <person name="Sukno S.A."/>
            <person name="Thon M.R."/>
        </authorList>
    </citation>
    <scope>NUCLEOTIDE SEQUENCE</scope>
    <source>
        <strain evidence="1">MAFF235873</strain>
    </source>
</reference>
<proteinExistence type="predicted"/>
<evidence type="ECO:0000313" key="1">
    <source>
        <dbReference type="EMBL" id="KAK2020673.1"/>
    </source>
</evidence>
<dbReference type="EMBL" id="MU843193">
    <property type="protein sequence ID" value="KAK2020673.1"/>
    <property type="molecule type" value="Genomic_DNA"/>
</dbReference>
<protein>
    <submittedName>
        <fullName evidence="1">Uncharacterized protein</fullName>
    </submittedName>
</protein>
<dbReference type="AlphaFoldDB" id="A0AAD9H1J9"/>
<evidence type="ECO:0000313" key="2">
    <source>
        <dbReference type="Proteomes" id="UP001232148"/>
    </source>
</evidence>
<gene>
    <name evidence="1" type="ORF">LX32DRAFT_298936</name>
</gene>